<dbReference type="InterPro" id="IPR029044">
    <property type="entry name" value="Nucleotide-diphossugar_trans"/>
</dbReference>
<dbReference type="Pfam" id="PF00535">
    <property type="entry name" value="Glycos_transf_2"/>
    <property type="match status" value="1"/>
</dbReference>
<dbReference type="Proteomes" id="UP000179183">
    <property type="component" value="Unassembled WGS sequence"/>
</dbReference>
<evidence type="ECO:0000256" key="1">
    <source>
        <dbReference type="SAM" id="Phobius"/>
    </source>
</evidence>
<dbReference type="InterPro" id="IPR001173">
    <property type="entry name" value="Glyco_trans_2-like"/>
</dbReference>
<dbReference type="SUPFAM" id="SSF53448">
    <property type="entry name" value="Nucleotide-diphospho-sugar transferases"/>
    <property type="match status" value="1"/>
</dbReference>
<dbReference type="EMBL" id="MHOQ01000024">
    <property type="protein sequence ID" value="OGZ66641.1"/>
    <property type="molecule type" value="Genomic_DNA"/>
</dbReference>
<evidence type="ECO:0000259" key="2">
    <source>
        <dbReference type="Pfam" id="PF00535"/>
    </source>
</evidence>
<name>A0A1G2HWP9_9BACT</name>
<reference evidence="3 4" key="1">
    <citation type="journal article" date="2016" name="Nat. Commun.">
        <title>Thousands of microbial genomes shed light on interconnected biogeochemical processes in an aquifer system.</title>
        <authorList>
            <person name="Anantharaman K."/>
            <person name="Brown C.T."/>
            <person name="Hug L.A."/>
            <person name="Sharon I."/>
            <person name="Castelle C.J."/>
            <person name="Probst A.J."/>
            <person name="Thomas B.C."/>
            <person name="Singh A."/>
            <person name="Wilkins M.J."/>
            <person name="Karaoz U."/>
            <person name="Brodie E.L."/>
            <person name="Williams K.H."/>
            <person name="Hubbard S.S."/>
            <person name="Banfield J.F."/>
        </authorList>
    </citation>
    <scope>NUCLEOTIDE SEQUENCE [LARGE SCALE GENOMIC DNA]</scope>
</reference>
<evidence type="ECO:0000313" key="4">
    <source>
        <dbReference type="Proteomes" id="UP000179183"/>
    </source>
</evidence>
<sequence>MDKPLVSVILPTHNRAESVAKAMESVWWQSYNNMELIIVNDGSTDTTGKIISKLSQENSKITIVNNKNNLGIVASLNKGISVAGGKYIARLDDDDIWCDDEKIEKQVIFLEKNPEYCLTGGGVIAIDRHGKEIARYLLPEKDEDIRNAILINNVFAHTTVVFRKDTFQKVGGYDGQFIFVEDWDLWLKMGSIGKFYNFQEFFVSYLDQEYDNPYHYRNYKIRRNVGLNIKLRKKYKDGYAHYSKAILFCWISYFYSFIIFRKELWPVIFQIRKLIFGSPPYKYLHNNESFKNEK</sequence>
<keyword evidence="1" id="KW-1133">Transmembrane helix</keyword>
<feature type="transmembrane region" description="Helical" evidence="1">
    <location>
        <begin position="239"/>
        <end position="260"/>
    </location>
</feature>
<keyword evidence="1" id="KW-0812">Transmembrane</keyword>
<organism evidence="3 4">
    <name type="scientific">Candidatus Staskawiczbacteria bacterium RIFCSPHIGHO2_02_FULL_33_16</name>
    <dbReference type="NCBI Taxonomy" id="1802204"/>
    <lineage>
        <taxon>Bacteria</taxon>
        <taxon>Candidatus Staskawicziibacteriota</taxon>
    </lineage>
</organism>
<dbReference type="GO" id="GO:0016758">
    <property type="term" value="F:hexosyltransferase activity"/>
    <property type="evidence" value="ECO:0007669"/>
    <property type="project" value="UniProtKB-ARBA"/>
</dbReference>
<evidence type="ECO:0000313" key="3">
    <source>
        <dbReference type="EMBL" id="OGZ66641.1"/>
    </source>
</evidence>
<protein>
    <recommendedName>
        <fullName evidence="2">Glycosyltransferase 2-like domain-containing protein</fullName>
    </recommendedName>
</protein>
<gene>
    <name evidence="3" type="ORF">A3D34_00050</name>
</gene>
<dbReference type="AlphaFoldDB" id="A0A1G2HWP9"/>
<accession>A0A1G2HWP9</accession>
<feature type="domain" description="Glycosyltransferase 2-like" evidence="2">
    <location>
        <begin position="7"/>
        <end position="167"/>
    </location>
</feature>
<keyword evidence="1" id="KW-0472">Membrane</keyword>
<dbReference type="PANTHER" id="PTHR22916">
    <property type="entry name" value="GLYCOSYLTRANSFERASE"/>
    <property type="match status" value="1"/>
</dbReference>
<comment type="caution">
    <text evidence="3">The sequence shown here is derived from an EMBL/GenBank/DDBJ whole genome shotgun (WGS) entry which is preliminary data.</text>
</comment>
<proteinExistence type="predicted"/>
<dbReference type="Gene3D" id="3.90.550.10">
    <property type="entry name" value="Spore Coat Polysaccharide Biosynthesis Protein SpsA, Chain A"/>
    <property type="match status" value="1"/>
</dbReference>
<dbReference type="PANTHER" id="PTHR22916:SF3">
    <property type="entry name" value="UDP-GLCNAC:BETAGAL BETA-1,3-N-ACETYLGLUCOSAMINYLTRANSFERASE-LIKE PROTEIN 1"/>
    <property type="match status" value="1"/>
</dbReference>